<evidence type="ECO:0000313" key="14">
    <source>
        <dbReference type="Proteomes" id="UP000769780"/>
    </source>
</evidence>
<dbReference type="PANTHER" id="PTHR30616:SF2">
    <property type="entry name" value="PURINE NUCLEOSIDE PHOSPHORYLASE LACC1"/>
    <property type="match status" value="1"/>
</dbReference>
<evidence type="ECO:0000256" key="3">
    <source>
        <dbReference type="ARBA" id="ARBA00003215"/>
    </source>
</evidence>
<evidence type="ECO:0000256" key="2">
    <source>
        <dbReference type="ARBA" id="ARBA00001947"/>
    </source>
</evidence>
<evidence type="ECO:0000256" key="5">
    <source>
        <dbReference type="ARBA" id="ARBA00022679"/>
    </source>
</evidence>
<organism evidence="13 14">
    <name type="scientific">Mesobacillus maritimus</name>
    <dbReference type="NCBI Taxonomy" id="1643336"/>
    <lineage>
        <taxon>Bacteria</taxon>
        <taxon>Bacillati</taxon>
        <taxon>Bacillota</taxon>
        <taxon>Bacilli</taxon>
        <taxon>Bacillales</taxon>
        <taxon>Bacillaceae</taxon>
        <taxon>Mesobacillus</taxon>
    </lineage>
</organism>
<dbReference type="InterPro" id="IPR003730">
    <property type="entry name" value="Cu_polyphenol_OxRdtase"/>
</dbReference>
<evidence type="ECO:0000256" key="1">
    <source>
        <dbReference type="ARBA" id="ARBA00000553"/>
    </source>
</evidence>
<dbReference type="SUPFAM" id="SSF64438">
    <property type="entry name" value="CNF1/YfiH-like putative cysteine hydrolases"/>
    <property type="match status" value="1"/>
</dbReference>
<dbReference type="Proteomes" id="UP000769780">
    <property type="component" value="Unassembled WGS sequence"/>
</dbReference>
<dbReference type="EMBL" id="JACWFH010000013">
    <property type="protein sequence ID" value="MBY0097658.1"/>
    <property type="molecule type" value="Genomic_DNA"/>
</dbReference>
<evidence type="ECO:0000256" key="7">
    <source>
        <dbReference type="ARBA" id="ARBA00022801"/>
    </source>
</evidence>
<dbReference type="CDD" id="cd16833">
    <property type="entry name" value="YfiH"/>
    <property type="match status" value="1"/>
</dbReference>
<keyword evidence="8" id="KW-0862">Zinc</keyword>
<dbReference type="Gene3D" id="3.60.140.10">
    <property type="entry name" value="CNF1/YfiH-like putative cysteine hydrolases"/>
    <property type="match status" value="1"/>
</dbReference>
<dbReference type="InterPro" id="IPR038371">
    <property type="entry name" value="Cu_polyphenol_OxRdtase_sf"/>
</dbReference>
<evidence type="ECO:0000256" key="11">
    <source>
        <dbReference type="ARBA" id="ARBA00049893"/>
    </source>
</evidence>
<dbReference type="InterPro" id="IPR011324">
    <property type="entry name" value="Cytotoxic_necrot_fac-like_cat"/>
</dbReference>
<keyword evidence="7" id="KW-0378">Hydrolase</keyword>
<comment type="catalytic activity">
    <reaction evidence="11">
        <text>S-methyl-5'-thioadenosine + phosphate = 5-(methylsulfanyl)-alpha-D-ribose 1-phosphate + adenine</text>
        <dbReference type="Rhea" id="RHEA:11852"/>
        <dbReference type="ChEBI" id="CHEBI:16708"/>
        <dbReference type="ChEBI" id="CHEBI:17509"/>
        <dbReference type="ChEBI" id="CHEBI:43474"/>
        <dbReference type="ChEBI" id="CHEBI:58533"/>
        <dbReference type="EC" id="2.4.2.28"/>
    </reaction>
    <physiologicalReaction direction="left-to-right" evidence="11">
        <dbReference type="Rhea" id="RHEA:11853"/>
    </physiologicalReaction>
</comment>
<accession>A0ABS7K657</accession>
<comment type="catalytic activity">
    <reaction evidence="9">
        <text>adenosine + H2O + H(+) = inosine + NH4(+)</text>
        <dbReference type="Rhea" id="RHEA:24408"/>
        <dbReference type="ChEBI" id="CHEBI:15377"/>
        <dbReference type="ChEBI" id="CHEBI:15378"/>
        <dbReference type="ChEBI" id="CHEBI:16335"/>
        <dbReference type="ChEBI" id="CHEBI:17596"/>
        <dbReference type="ChEBI" id="CHEBI:28938"/>
        <dbReference type="EC" id="3.5.4.4"/>
    </reaction>
    <physiologicalReaction direction="left-to-right" evidence="9">
        <dbReference type="Rhea" id="RHEA:24409"/>
    </physiologicalReaction>
</comment>
<name>A0ABS7K657_9BACI</name>
<keyword evidence="14" id="KW-1185">Reference proteome</keyword>
<comment type="similarity">
    <text evidence="4 12">Belongs to the purine nucleoside phosphorylase YfiH/LACC1 family.</text>
</comment>
<comment type="function">
    <text evidence="3">Purine nucleoside enzyme that catalyzes the phosphorolysis of adenosine and inosine nucleosides, yielding D-ribose 1-phosphate and the respective free bases, adenine and hypoxanthine. Also catalyzes the phosphorolysis of S-methyl-5'-thioadenosine into adenine and S-methyl-5-thio-alpha-D-ribose 1-phosphate. Also has adenosine deaminase activity.</text>
</comment>
<evidence type="ECO:0000256" key="9">
    <source>
        <dbReference type="ARBA" id="ARBA00047989"/>
    </source>
</evidence>
<evidence type="ECO:0000256" key="4">
    <source>
        <dbReference type="ARBA" id="ARBA00007353"/>
    </source>
</evidence>
<gene>
    <name evidence="13" type="primary">pgeF</name>
    <name evidence="13" type="ORF">H0185_12710</name>
</gene>
<reference evidence="13 14" key="1">
    <citation type="submission" date="2020-07" db="EMBL/GenBank/DDBJ databases">
        <title>Fungal Genomes of the International Space Station.</title>
        <authorList>
            <person name="Seuylemezian A."/>
            <person name="Singh N.K."/>
            <person name="Wood J."/>
            <person name="Venkateswaran K."/>
        </authorList>
    </citation>
    <scope>NUCLEOTIDE SEQUENCE [LARGE SCALE GENOMIC DNA]</scope>
    <source>
        <strain evidence="13 14">PL-B2</strain>
    </source>
</reference>
<keyword evidence="6" id="KW-0479">Metal-binding</keyword>
<proteinExistence type="inferred from homology"/>
<dbReference type="Pfam" id="PF02578">
    <property type="entry name" value="Cu-oxidase_4"/>
    <property type="match status" value="1"/>
</dbReference>
<comment type="catalytic activity">
    <reaction evidence="10">
        <text>adenosine + phosphate = alpha-D-ribose 1-phosphate + adenine</text>
        <dbReference type="Rhea" id="RHEA:27642"/>
        <dbReference type="ChEBI" id="CHEBI:16335"/>
        <dbReference type="ChEBI" id="CHEBI:16708"/>
        <dbReference type="ChEBI" id="CHEBI:43474"/>
        <dbReference type="ChEBI" id="CHEBI:57720"/>
        <dbReference type="EC" id="2.4.2.1"/>
    </reaction>
    <physiologicalReaction direction="left-to-right" evidence="10">
        <dbReference type="Rhea" id="RHEA:27643"/>
    </physiologicalReaction>
</comment>
<sequence length="275" mass="30368">MEPFKIKTPKYFAVESWMKESPGLVAGFSTKSGGVSQGAFSGLNFGFHVGDHSLSVLKNRELLSQDVEFPLECWIGAEQTHEVSVQTVTKADKGKGSDRYETSFPRTDGLFTVEKGIMLTLCFADCVPLFFIDKDKGFIGVAHAGWKGSVGGIAKEMVSVFVQNGSHPSAISVIIGPSICKKCYIVDERVIKLVEKVLEGVEKKPYNQINTVQYSLDLKELNKQILLRAGVQQANITLTSYCTSCNSEYFYSHRGDKGNTGRMLAFIGWKEELHS</sequence>
<comment type="catalytic activity">
    <reaction evidence="1">
        <text>inosine + phosphate = alpha-D-ribose 1-phosphate + hypoxanthine</text>
        <dbReference type="Rhea" id="RHEA:27646"/>
        <dbReference type="ChEBI" id="CHEBI:17368"/>
        <dbReference type="ChEBI" id="CHEBI:17596"/>
        <dbReference type="ChEBI" id="CHEBI:43474"/>
        <dbReference type="ChEBI" id="CHEBI:57720"/>
        <dbReference type="EC" id="2.4.2.1"/>
    </reaction>
    <physiologicalReaction direction="left-to-right" evidence="1">
        <dbReference type="Rhea" id="RHEA:27647"/>
    </physiologicalReaction>
</comment>
<evidence type="ECO:0000256" key="6">
    <source>
        <dbReference type="ARBA" id="ARBA00022723"/>
    </source>
</evidence>
<protein>
    <recommendedName>
        <fullName evidence="12">Purine nucleoside phosphorylase</fullName>
    </recommendedName>
</protein>
<comment type="cofactor">
    <cofactor evidence="2">
        <name>Zn(2+)</name>
        <dbReference type="ChEBI" id="CHEBI:29105"/>
    </cofactor>
</comment>
<dbReference type="RefSeq" id="WP_221873879.1">
    <property type="nucleotide sequence ID" value="NZ_JACWFH010000013.1"/>
</dbReference>
<evidence type="ECO:0000256" key="10">
    <source>
        <dbReference type="ARBA" id="ARBA00048968"/>
    </source>
</evidence>
<evidence type="ECO:0000256" key="8">
    <source>
        <dbReference type="ARBA" id="ARBA00022833"/>
    </source>
</evidence>
<comment type="caution">
    <text evidence="13">The sequence shown here is derived from an EMBL/GenBank/DDBJ whole genome shotgun (WGS) entry which is preliminary data.</text>
</comment>
<dbReference type="NCBIfam" id="TIGR00726">
    <property type="entry name" value="peptidoglycan editing factor PgeF"/>
    <property type="match status" value="1"/>
</dbReference>
<evidence type="ECO:0000256" key="12">
    <source>
        <dbReference type="RuleBase" id="RU361274"/>
    </source>
</evidence>
<keyword evidence="5" id="KW-0808">Transferase</keyword>
<dbReference type="PANTHER" id="PTHR30616">
    <property type="entry name" value="UNCHARACTERIZED PROTEIN YFIH"/>
    <property type="match status" value="1"/>
</dbReference>
<evidence type="ECO:0000313" key="13">
    <source>
        <dbReference type="EMBL" id="MBY0097658.1"/>
    </source>
</evidence>